<dbReference type="SUPFAM" id="SSF51735">
    <property type="entry name" value="NAD(P)-binding Rossmann-fold domains"/>
    <property type="match status" value="1"/>
</dbReference>
<keyword evidence="2" id="KW-0560">Oxidoreductase</keyword>
<dbReference type="AlphaFoldDB" id="A0A7S4LMH2"/>
<accession>A0A7S4LMH2</accession>
<evidence type="ECO:0000256" key="1">
    <source>
        <dbReference type="ARBA" id="ARBA00006541"/>
    </source>
</evidence>
<dbReference type="InterPro" id="IPR036291">
    <property type="entry name" value="NAD(P)-bd_dom_sf"/>
</dbReference>
<dbReference type="InterPro" id="IPR008927">
    <property type="entry name" value="6-PGluconate_DH-like_C_sf"/>
</dbReference>
<sequence>MVGSNLVAALDLQSSYCLKESSDMLIDSYLIQQRANVFRRGYRNWRQFATKRQQHNAVPVTEIKGAEGEVMDIATGVITVPAQPVEPLGNRNLDMKLPLARSRDSLSAGFGSREALSSPASPALLPSAISINRLSRTNLDRQSAHNLSLHALQDALQAHPGAKTLSTAELDEALHPEHWTKFYITPYTEAPKKKILPVSTAMLELHMEQACKAKMPTYKRSADYWMVHLGVGGFHRSHQAVYTDLLLHYYENQKDAEPDEVFGICGMGLMPWDSKMYQTMLDQDNLYTVLSRSDAGTDAHVVGAIMEYIFAPDDHDVAIEKLAAPETRIVSLTVTEKGYCQNVAGVLDMSNPMVMHDLQDLDHPQTALGMITAGMLRRKERGMDSLTVLSCDNMPENGDTFKKILLEFVHHVDPALEEWMKEHTSFPNTMVDRITPVTEEQHRIILKDEFGIDDQWPVVAEHYGQWVVEDHFVGGRPDWEKVGVLFVPDVKPYEYMKLRLLNGGHSALAYLSYLAGHLFVDLAMGDAAVGGFVVTYLQSLKPCIPEVPGVNLDEYSDMLVKRFSNPYIKDKVERLAEDGSKKLYNTMRGPILELTHLHKSTQCIATAVAGFIKFMSGTDVHGTPIPCIRDPQAAVLQQPCLNSCLSFDATEPLLIVFGKEVVALSNFVQEVSIALQSIVVDGAVRAMLQAAASCT</sequence>
<evidence type="ECO:0000259" key="6">
    <source>
        <dbReference type="Pfam" id="PF08125"/>
    </source>
</evidence>
<reference evidence="7" key="1">
    <citation type="submission" date="2021-01" db="EMBL/GenBank/DDBJ databases">
        <authorList>
            <person name="Corre E."/>
            <person name="Pelletier E."/>
            <person name="Niang G."/>
            <person name="Scheremetjew M."/>
            <person name="Finn R."/>
            <person name="Kale V."/>
            <person name="Holt S."/>
            <person name="Cochrane G."/>
            <person name="Meng A."/>
            <person name="Brown T."/>
            <person name="Cohen L."/>
        </authorList>
    </citation>
    <scope>NUCLEOTIDE SEQUENCE</scope>
    <source>
        <strain evidence="7">CCMP1594</strain>
    </source>
</reference>
<dbReference type="InterPro" id="IPR000669">
    <property type="entry name" value="Mannitol_DH"/>
</dbReference>
<evidence type="ECO:0000256" key="3">
    <source>
        <dbReference type="ARBA" id="ARBA00038970"/>
    </source>
</evidence>
<evidence type="ECO:0000259" key="5">
    <source>
        <dbReference type="Pfam" id="PF01232"/>
    </source>
</evidence>
<evidence type="ECO:0000313" key="7">
    <source>
        <dbReference type="EMBL" id="CAE0839278.1"/>
    </source>
</evidence>
<protein>
    <recommendedName>
        <fullName evidence="3">mannitol 2-dehydrogenase</fullName>
        <ecNumber evidence="3">1.1.1.67</ecNumber>
    </recommendedName>
</protein>
<dbReference type="PANTHER" id="PTHR43362:SF1">
    <property type="entry name" value="MANNITOL DEHYDROGENASE 2-RELATED"/>
    <property type="match status" value="1"/>
</dbReference>
<feature type="domain" description="Mannitol dehydrogenase C-terminal" evidence="6">
    <location>
        <begin position="489"/>
        <end position="678"/>
    </location>
</feature>
<comment type="similarity">
    <text evidence="1">Belongs to the mannitol dehydrogenase family.</text>
</comment>
<dbReference type="EMBL" id="HBJA01147411">
    <property type="protein sequence ID" value="CAE0839278.1"/>
    <property type="molecule type" value="Transcribed_RNA"/>
</dbReference>
<dbReference type="InterPro" id="IPR013131">
    <property type="entry name" value="Mannitol_DH_N"/>
</dbReference>
<feature type="domain" description="Mannitol dehydrogenase N-terminal" evidence="5">
    <location>
        <begin position="226"/>
        <end position="481"/>
    </location>
</feature>
<evidence type="ECO:0000256" key="4">
    <source>
        <dbReference type="ARBA" id="ARBA00047733"/>
    </source>
</evidence>
<dbReference type="PRINTS" id="PR00084">
    <property type="entry name" value="MTLDHDRGNASE"/>
</dbReference>
<dbReference type="SUPFAM" id="SSF48179">
    <property type="entry name" value="6-phosphogluconate dehydrogenase C-terminal domain-like"/>
    <property type="match status" value="1"/>
</dbReference>
<dbReference type="InterPro" id="IPR013118">
    <property type="entry name" value="Mannitol_DH_C"/>
</dbReference>
<dbReference type="Pfam" id="PF08125">
    <property type="entry name" value="Mannitol_dh_C"/>
    <property type="match status" value="1"/>
</dbReference>
<dbReference type="GO" id="GO:0050086">
    <property type="term" value="F:mannitol 2-dehydrogenase activity"/>
    <property type="evidence" value="ECO:0007669"/>
    <property type="project" value="UniProtKB-EC"/>
</dbReference>
<dbReference type="EC" id="1.1.1.67" evidence="3"/>
<dbReference type="InterPro" id="IPR013328">
    <property type="entry name" value="6PGD_dom2"/>
</dbReference>
<evidence type="ECO:0000256" key="2">
    <source>
        <dbReference type="ARBA" id="ARBA00023002"/>
    </source>
</evidence>
<gene>
    <name evidence="7" type="ORF">EGYM00163_LOCUS50650</name>
</gene>
<name>A0A7S4LMH2_9EUGL</name>
<proteinExistence type="inferred from homology"/>
<dbReference type="InterPro" id="IPR050988">
    <property type="entry name" value="Mannitol_DH/Oxidoreductase"/>
</dbReference>
<dbReference type="Gene3D" id="1.10.1040.10">
    <property type="entry name" value="N-(1-d-carboxylethyl)-l-norvaline Dehydrogenase, domain 2"/>
    <property type="match status" value="1"/>
</dbReference>
<organism evidence="7">
    <name type="scientific">Eutreptiella gymnastica</name>
    <dbReference type="NCBI Taxonomy" id="73025"/>
    <lineage>
        <taxon>Eukaryota</taxon>
        <taxon>Discoba</taxon>
        <taxon>Euglenozoa</taxon>
        <taxon>Euglenida</taxon>
        <taxon>Spirocuta</taxon>
        <taxon>Euglenophyceae</taxon>
        <taxon>Eutreptiales</taxon>
        <taxon>Eutreptiaceae</taxon>
        <taxon>Eutreptiella</taxon>
    </lineage>
</organism>
<dbReference type="PANTHER" id="PTHR43362">
    <property type="entry name" value="MANNITOL DEHYDROGENASE DSF1-RELATED"/>
    <property type="match status" value="1"/>
</dbReference>
<dbReference type="Pfam" id="PF01232">
    <property type="entry name" value="Mannitol_dh"/>
    <property type="match status" value="1"/>
</dbReference>
<dbReference type="Gene3D" id="3.40.50.720">
    <property type="entry name" value="NAD(P)-binding Rossmann-like Domain"/>
    <property type="match status" value="1"/>
</dbReference>
<comment type="catalytic activity">
    <reaction evidence="4">
        <text>D-mannitol + NAD(+) = D-fructose + NADH + H(+)</text>
        <dbReference type="Rhea" id="RHEA:12084"/>
        <dbReference type="ChEBI" id="CHEBI:15378"/>
        <dbReference type="ChEBI" id="CHEBI:16899"/>
        <dbReference type="ChEBI" id="CHEBI:37721"/>
        <dbReference type="ChEBI" id="CHEBI:57540"/>
        <dbReference type="ChEBI" id="CHEBI:57945"/>
        <dbReference type="EC" id="1.1.1.67"/>
    </reaction>
</comment>